<dbReference type="AlphaFoldDB" id="A0AAD6XZT0"/>
<dbReference type="Proteomes" id="UP001219525">
    <property type="component" value="Unassembled WGS sequence"/>
</dbReference>
<evidence type="ECO:0000256" key="1">
    <source>
        <dbReference type="SAM" id="MobiDB-lite"/>
    </source>
</evidence>
<accession>A0AAD6XZT0</accession>
<evidence type="ECO:0000313" key="2">
    <source>
        <dbReference type="EMBL" id="KAJ7190162.1"/>
    </source>
</evidence>
<feature type="compositionally biased region" description="Basic and acidic residues" evidence="1">
    <location>
        <begin position="194"/>
        <end position="209"/>
    </location>
</feature>
<evidence type="ECO:0000313" key="3">
    <source>
        <dbReference type="Proteomes" id="UP001219525"/>
    </source>
</evidence>
<gene>
    <name evidence="2" type="ORF">GGX14DRAFT_408203</name>
</gene>
<reference evidence="2" key="1">
    <citation type="submission" date="2023-03" db="EMBL/GenBank/DDBJ databases">
        <title>Massive genome expansion in bonnet fungi (Mycena s.s.) driven by repeated elements and novel gene families across ecological guilds.</title>
        <authorList>
            <consortium name="Lawrence Berkeley National Laboratory"/>
            <person name="Harder C.B."/>
            <person name="Miyauchi S."/>
            <person name="Viragh M."/>
            <person name="Kuo A."/>
            <person name="Thoen E."/>
            <person name="Andreopoulos B."/>
            <person name="Lu D."/>
            <person name="Skrede I."/>
            <person name="Drula E."/>
            <person name="Henrissat B."/>
            <person name="Morin E."/>
            <person name="Kohler A."/>
            <person name="Barry K."/>
            <person name="LaButti K."/>
            <person name="Morin E."/>
            <person name="Salamov A."/>
            <person name="Lipzen A."/>
            <person name="Mereny Z."/>
            <person name="Hegedus B."/>
            <person name="Baldrian P."/>
            <person name="Stursova M."/>
            <person name="Weitz H."/>
            <person name="Taylor A."/>
            <person name="Grigoriev I.V."/>
            <person name="Nagy L.G."/>
            <person name="Martin F."/>
            <person name="Kauserud H."/>
        </authorList>
    </citation>
    <scope>NUCLEOTIDE SEQUENCE</scope>
    <source>
        <strain evidence="2">9144</strain>
    </source>
</reference>
<proteinExistence type="predicted"/>
<dbReference type="EMBL" id="JARJCW010000155">
    <property type="protein sequence ID" value="KAJ7190162.1"/>
    <property type="molecule type" value="Genomic_DNA"/>
</dbReference>
<name>A0AAD6XZT0_9AGAR</name>
<keyword evidence="3" id="KW-1185">Reference proteome</keyword>
<sequence>MGSPATRHGVDVYAARAIEKFQQRLDRNRQETTSVRRLRIMKAVLVHVVGTQLGYCSVPGPRCTVSAEGHWLIATAYTMGGGAGRGCCTRKANGASSADTEESQSIPSIQYSVVSTTQYGSKKWRRRLAGSEECPRMSSSAEATSSQQQPLSAPLSTQWHDPGAAATIQAPPRRSRRRDDFGAGLDNAYHFPPKPHEKASRTIKIDVGS</sequence>
<protein>
    <submittedName>
        <fullName evidence="2">Uncharacterized protein</fullName>
    </submittedName>
</protein>
<feature type="region of interest" description="Disordered" evidence="1">
    <location>
        <begin position="125"/>
        <end position="209"/>
    </location>
</feature>
<comment type="caution">
    <text evidence="2">The sequence shown here is derived from an EMBL/GenBank/DDBJ whole genome shotgun (WGS) entry which is preliminary data.</text>
</comment>
<organism evidence="2 3">
    <name type="scientific">Mycena pura</name>
    <dbReference type="NCBI Taxonomy" id="153505"/>
    <lineage>
        <taxon>Eukaryota</taxon>
        <taxon>Fungi</taxon>
        <taxon>Dikarya</taxon>
        <taxon>Basidiomycota</taxon>
        <taxon>Agaricomycotina</taxon>
        <taxon>Agaricomycetes</taxon>
        <taxon>Agaricomycetidae</taxon>
        <taxon>Agaricales</taxon>
        <taxon>Marasmiineae</taxon>
        <taxon>Mycenaceae</taxon>
        <taxon>Mycena</taxon>
    </lineage>
</organism>
<feature type="compositionally biased region" description="Low complexity" evidence="1">
    <location>
        <begin position="138"/>
        <end position="158"/>
    </location>
</feature>